<name>A0A9N9GBV8_9GLOM</name>
<dbReference type="AlphaFoldDB" id="A0A9N9GBV8"/>
<keyword evidence="2" id="KW-1185">Reference proteome</keyword>
<gene>
    <name evidence="1" type="ORF">DEBURN_LOCUS9264</name>
</gene>
<protein>
    <submittedName>
        <fullName evidence="1">2920_t:CDS:1</fullName>
    </submittedName>
</protein>
<organism evidence="1 2">
    <name type="scientific">Diversispora eburnea</name>
    <dbReference type="NCBI Taxonomy" id="1213867"/>
    <lineage>
        <taxon>Eukaryota</taxon>
        <taxon>Fungi</taxon>
        <taxon>Fungi incertae sedis</taxon>
        <taxon>Mucoromycota</taxon>
        <taxon>Glomeromycotina</taxon>
        <taxon>Glomeromycetes</taxon>
        <taxon>Diversisporales</taxon>
        <taxon>Diversisporaceae</taxon>
        <taxon>Diversispora</taxon>
    </lineage>
</organism>
<evidence type="ECO:0000313" key="1">
    <source>
        <dbReference type="EMBL" id="CAG8595477.1"/>
    </source>
</evidence>
<accession>A0A9N9GBV8</accession>
<reference evidence="1" key="1">
    <citation type="submission" date="2021-06" db="EMBL/GenBank/DDBJ databases">
        <authorList>
            <person name="Kallberg Y."/>
            <person name="Tangrot J."/>
            <person name="Rosling A."/>
        </authorList>
    </citation>
    <scope>NUCLEOTIDE SEQUENCE</scope>
    <source>
        <strain evidence="1">AZ414A</strain>
    </source>
</reference>
<proteinExistence type="predicted"/>
<sequence length="127" mass="13149">MGFWEGVWEVEKFIFKAAGAAAVGTAIVATGGAALPLATLGATVVAEGYCIKKVGETSGNEVAKEICEVIGGSLMGGGGDTIIGGHVSKATKQPYGRLFYPATNDGQPINVATYIDYTVCLSRRNFK</sequence>
<dbReference type="EMBL" id="CAJVPK010001688">
    <property type="protein sequence ID" value="CAG8595477.1"/>
    <property type="molecule type" value="Genomic_DNA"/>
</dbReference>
<dbReference type="Proteomes" id="UP000789706">
    <property type="component" value="Unassembled WGS sequence"/>
</dbReference>
<evidence type="ECO:0000313" key="2">
    <source>
        <dbReference type="Proteomes" id="UP000789706"/>
    </source>
</evidence>
<comment type="caution">
    <text evidence="1">The sequence shown here is derived from an EMBL/GenBank/DDBJ whole genome shotgun (WGS) entry which is preliminary data.</text>
</comment>